<evidence type="ECO:0000256" key="4">
    <source>
        <dbReference type="ARBA" id="ARBA00022679"/>
    </source>
</evidence>
<keyword evidence="7" id="KW-0732">Signal</keyword>
<dbReference type="PANTHER" id="PTHR22572">
    <property type="entry name" value="SUGAR-1-PHOSPHATE GUANYL TRANSFERASE"/>
    <property type="match status" value="1"/>
</dbReference>
<keyword evidence="4 9" id="KW-0808">Transferase</keyword>
<protein>
    <recommendedName>
        <fullName evidence="3">mannose-1-phosphate guanylyltransferase</fullName>
        <ecNumber evidence="3">2.7.7.13</ecNumber>
    </recommendedName>
</protein>
<reference evidence="9 10" key="1">
    <citation type="submission" date="2016-09" db="EMBL/GenBank/DDBJ databases">
        <title>The draft genome of Dichanthelium oligosanthes: A C3 panicoid grass species.</title>
        <authorList>
            <person name="Studer A.J."/>
            <person name="Schnable J.C."/>
            <person name="Brutnell T.P."/>
        </authorList>
    </citation>
    <scope>NUCLEOTIDE SEQUENCE [LARGE SCALE GENOMIC DNA]</scope>
    <source>
        <strain evidence="10">cv. Kellogg 1175</strain>
        <tissue evidence="9">Leaf</tissue>
    </source>
</reference>
<feature type="compositionally biased region" description="Low complexity" evidence="6">
    <location>
        <begin position="104"/>
        <end position="164"/>
    </location>
</feature>
<feature type="compositionally biased region" description="Gly residues" evidence="6">
    <location>
        <begin position="419"/>
        <end position="429"/>
    </location>
</feature>
<dbReference type="InterPro" id="IPR050486">
    <property type="entry name" value="Mannose-1P_guanyltransferase"/>
</dbReference>
<evidence type="ECO:0000256" key="5">
    <source>
        <dbReference type="ARBA" id="ARBA00053631"/>
    </source>
</evidence>
<evidence type="ECO:0000256" key="1">
    <source>
        <dbReference type="ARBA" id="ARBA00004823"/>
    </source>
</evidence>
<dbReference type="Pfam" id="PF00483">
    <property type="entry name" value="NTP_transferase"/>
    <property type="match status" value="1"/>
</dbReference>
<dbReference type="InterPro" id="IPR029044">
    <property type="entry name" value="Nucleotide-diphossugar_trans"/>
</dbReference>
<evidence type="ECO:0000256" key="6">
    <source>
        <dbReference type="SAM" id="MobiDB-lite"/>
    </source>
</evidence>
<feature type="non-terminal residue" evidence="9">
    <location>
        <position position="429"/>
    </location>
</feature>
<feature type="region of interest" description="Disordered" evidence="6">
    <location>
        <begin position="52"/>
        <end position="168"/>
    </location>
</feature>
<evidence type="ECO:0000256" key="2">
    <source>
        <dbReference type="ARBA" id="ARBA00007274"/>
    </source>
</evidence>
<feature type="region of interest" description="Disordered" evidence="6">
    <location>
        <begin position="402"/>
        <end position="429"/>
    </location>
</feature>
<accession>A0A1E5VNL1</accession>
<dbReference type="SUPFAM" id="SSF53448">
    <property type="entry name" value="Nucleotide-diphospho-sugar transferases"/>
    <property type="match status" value="1"/>
</dbReference>
<proteinExistence type="inferred from homology"/>
<evidence type="ECO:0000313" key="9">
    <source>
        <dbReference type="EMBL" id="OEL26723.1"/>
    </source>
</evidence>
<comment type="similarity">
    <text evidence="2">Belongs to the transferase hexapeptide repeat family.</text>
</comment>
<dbReference type="GO" id="GO:0004475">
    <property type="term" value="F:mannose-1-phosphate guanylyltransferase (GTP) activity"/>
    <property type="evidence" value="ECO:0007669"/>
    <property type="project" value="UniProtKB-EC"/>
</dbReference>
<keyword evidence="9" id="KW-0548">Nucleotidyltransferase</keyword>
<feature type="signal peptide" evidence="7">
    <location>
        <begin position="1"/>
        <end position="33"/>
    </location>
</feature>
<dbReference type="Proteomes" id="UP000095767">
    <property type="component" value="Unassembled WGS sequence"/>
</dbReference>
<dbReference type="STRING" id="888268.A0A1E5VNL1"/>
<dbReference type="AlphaFoldDB" id="A0A1E5VNL1"/>
<dbReference type="InterPro" id="IPR005835">
    <property type="entry name" value="NTP_transferase_dom"/>
</dbReference>
<feature type="chain" id="PRO_5009188298" description="mannose-1-phosphate guanylyltransferase" evidence="7">
    <location>
        <begin position="34"/>
        <end position="429"/>
    </location>
</feature>
<feature type="compositionally biased region" description="Basic and acidic residues" evidence="6">
    <location>
        <begin position="80"/>
        <end position="101"/>
    </location>
</feature>
<comment type="caution">
    <text evidence="9">The sequence shown here is derived from an EMBL/GenBank/DDBJ whole genome shotgun (WGS) entry which is preliminary data.</text>
</comment>
<comment type="function">
    <text evidence="5">Catalyzes a reaction of the Smirnoff-Wheeler pathway, the major route to ascorbate biosynthesis in plants.</text>
</comment>
<dbReference type="OrthoDB" id="1733332at2759"/>
<gene>
    <name evidence="9" type="ORF">BAE44_0012256</name>
</gene>
<dbReference type="EC" id="2.7.7.13" evidence="3"/>
<sequence>MGAATTTPCLALRRSGPFLALLLCFQILHTTQAFKLRAGYGEEKVPLAVIVPDPTPELSGSGQSPPPLPASPPVFGGGGDDMRPKLPTERWRRGSRGEVRRAAHPPAAAAASHSHEAPSPATAAFSPSAGPGAGPARAPVPGAEAPAPDSAGSGGSASITSSPAVPVPRGVTDTATILPMPAPGEKRQIEALKHVGVTEIVLAINYRPEGMYNFLKDSEDDLGVKITYSQETEHLGTAGPLALARDKLVDGSGEPFFVLNCNISEYPFAELVRFHKTHGEPSKYGVVITEEATGRVERFVEKPETFVGGDKINAGIYLLDPSVLDRIQLKPTSFEKEVFPGIVADKKLYAMVLLGFWMDIGQPRDYITVLLLYLGSVRESSPGRLATGEHVIGNVLVHRDGQDRGRVPDRPRRGHQGRVHGGGRCEAVE</sequence>
<evidence type="ECO:0000259" key="8">
    <source>
        <dbReference type="Pfam" id="PF00483"/>
    </source>
</evidence>
<dbReference type="FunFam" id="3.90.550.10:FF:000013">
    <property type="entry name" value="mannose-1-phosphate guanyltransferase beta"/>
    <property type="match status" value="1"/>
</dbReference>
<name>A0A1E5VNL1_9POAL</name>
<comment type="pathway">
    <text evidence="1">Nucleotide-sugar biosynthesis; GDP-alpha-D-mannose biosynthesis; GDP-alpha-D-mannose from alpha-D-mannose 1-phosphate (GTP route): step 1/1.</text>
</comment>
<organism evidence="9 10">
    <name type="scientific">Dichanthelium oligosanthes</name>
    <dbReference type="NCBI Taxonomy" id="888268"/>
    <lineage>
        <taxon>Eukaryota</taxon>
        <taxon>Viridiplantae</taxon>
        <taxon>Streptophyta</taxon>
        <taxon>Embryophyta</taxon>
        <taxon>Tracheophyta</taxon>
        <taxon>Spermatophyta</taxon>
        <taxon>Magnoliopsida</taxon>
        <taxon>Liliopsida</taxon>
        <taxon>Poales</taxon>
        <taxon>Poaceae</taxon>
        <taxon>PACMAD clade</taxon>
        <taxon>Panicoideae</taxon>
        <taxon>Panicodae</taxon>
        <taxon>Paniceae</taxon>
        <taxon>Dichantheliinae</taxon>
        <taxon>Dichanthelium</taxon>
    </lineage>
</organism>
<dbReference type="EMBL" id="LWDX02034042">
    <property type="protein sequence ID" value="OEL26723.1"/>
    <property type="molecule type" value="Genomic_DNA"/>
</dbReference>
<evidence type="ECO:0000256" key="3">
    <source>
        <dbReference type="ARBA" id="ARBA00012387"/>
    </source>
</evidence>
<dbReference type="Gene3D" id="3.90.550.10">
    <property type="entry name" value="Spore Coat Polysaccharide Biosynthesis Protein SpsA, Chain A"/>
    <property type="match status" value="1"/>
</dbReference>
<feature type="compositionally biased region" description="Basic and acidic residues" evidence="6">
    <location>
        <begin position="402"/>
        <end position="411"/>
    </location>
</feature>
<evidence type="ECO:0000313" key="10">
    <source>
        <dbReference type="Proteomes" id="UP000095767"/>
    </source>
</evidence>
<feature type="domain" description="Nucleotidyl transferase" evidence="8">
    <location>
        <begin position="188"/>
        <end position="370"/>
    </location>
</feature>
<keyword evidence="10" id="KW-1185">Reference proteome</keyword>
<evidence type="ECO:0000256" key="7">
    <source>
        <dbReference type="SAM" id="SignalP"/>
    </source>
</evidence>